<sequence>MAVQPTSRIDPVTGRVIQLLTNFIPNAAPAGAPAAAPAITVAPVVLAREAAATLQLPGQTVRVGPDPSLNRWDMLAVGYPLWLWREGAGSMTESVSLGGATLSMTATYRATTYDLGDGTRLTCTQSTPWVAGAQPPGTPSPTCGHVYSRPGSYTITALHSWDLAWSGMGQSGTFPLTNTSSATVEVGELASVVIGR</sequence>
<feature type="domain" description="PKD" evidence="1">
    <location>
        <begin position="112"/>
        <end position="156"/>
    </location>
</feature>
<gene>
    <name evidence="2" type="ORF">GA0111570_10396</name>
</gene>
<evidence type="ECO:0000313" key="3">
    <source>
        <dbReference type="Proteomes" id="UP000199086"/>
    </source>
</evidence>
<dbReference type="EMBL" id="FMYF01000003">
    <property type="protein sequence ID" value="SDB80776.1"/>
    <property type="molecule type" value="Genomic_DNA"/>
</dbReference>
<dbReference type="RefSeq" id="WP_092607438.1">
    <property type="nucleotide sequence ID" value="NZ_FMYF01000003.1"/>
</dbReference>
<accession>A0A1G6GHY1</accession>
<name>A0A1G6GHY1_9ACTN</name>
<proteinExistence type="predicted"/>
<dbReference type="OrthoDB" id="3734102at2"/>
<protein>
    <recommendedName>
        <fullName evidence="1">PKD domain-containing protein</fullName>
    </recommendedName>
</protein>
<dbReference type="InterPro" id="IPR000601">
    <property type="entry name" value="PKD_dom"/>
</dbReference>
<dbReference type="PROSITE" id="PS50093">
    <property type="entry name" value="PKD"/>
    <property type="match status" value="1"/>
</dbReference>
<dbReference type="AlphaFoldDB" id="A0A1G6GHY1"/>
<organism evidence="2 3">
    <name type="scientific">Raineyella antarctica</name>
    <dbReference type="NCBI Taxonomy" id="1577474"/>
    <lineage>
        <taxon>Bacteria</taxon>
        <taxon>Bacillati</taxon>
        <taxon>Actinomycetota</taxon>
        <taxon>Actinomycetes</taxon>
        <taxon>Propionibacteriales</taxon>
        <taxon>Propionibacteriaceae</taxon>
        <taxon>Raineyella</taxon>
    </lineage>
</organism>
<keyword evidence="3" id="KW-1185">Reference proteome</keyword>
<evidence type="ECO:0000259" key="1">
    <source>
        <dbReference type="PROSITE" id="PS50093"/>
    </source>
</evidence>
<reference evidence="2 3" key="1">
    <citation type="submission" date="2016-06" db="EMBL/GenBank/DDBJ databases">
        <authorList>
            <person name="Olsen C.W."/>
            <person name="Carey S."/>
            <person name="Hinshaw L."/>
            <person name="Karasin A.I."/>
        </authorList>
    </citation>
    <scope>NUCLEOTIDE SEQUENCE [LARGE SCALE GENOMIC DNA]</scope>
    <source>
        <strain evidence="2 3">LZ-22</strain>
    </source>
</reference>
<evidence type="ECO:0000313" key="2">
    <source>
        <dbReference type="EMBL" id="SDB80776.1"/>
    </source>
</evidence>
<dbReference type="Proteomes" id="UP000199086">
    <property type="component" value="Unassembled WGS sequence"/>
</dbReference>
<dbReference type="STRING" id="1577474.GA0111570_10396"/>